<feature type="transmembrane region" description="Helical" evidence="8">
    <location>
        <begin position="12"/>
        <end position="33"/>
    </location>
</feature>
<dbReference type="GO" id="GO:0005886">
    <property type="term" value="C:plasma membrane"/>
    <property type="evidence" value="ECO:0007669"/>
    <property type="project" value="TreeGrafter"/>
</dbReference>
<sequence length="540" mass="59854">MSPKPVISDRYAAARIYFGCVMGMLLIESLLHLPQYLMVALNKRKPYVKAPVQHNGFRVFMHKISTLPSPFPFLTAHNYPMFLRFLVFASLNILFGYNRTRFTADYTLYGWLTLSNGGLTLLLAARGTNLLSAVLRIPTPLLLTYHRWCGMASFVHATVHLGYTASHNARTGQLSRVVNNDVYRAGIIAWSALALVFLTSLRPIRRWCWELFYYPHYLFLVFAVGAMYHANHAKEFFLPGLTLWFIDRVWRLRHFSKKKAVITHFDGSVTKLTVNGYSPKGAAQMAWVQFPGVSNVVWHPFTMVARPGNGFTFAIRGLGGYAKKVQKLGASDSSEKSSGSVIPIRIDGPHGVGGIEWGHHTVTVLVAGGIGITPGISIASSIIFQATNPSSPFSRAEAPARHIYLLWILRSLSHASWFTNELSHLSALANSSNGKVTFDITIHYTSADTGWGQDCTHDLAAAERSLTGSQPSGYAGPGAVIQGRPDILAWFNQIRDQRPHMDVAVNLCGPRTLINSARKAATKMSWSGGLFKVQEEVFEL</sequence>
<evidence type="ECO:0000256" key="1">
    <source>
        <dbReference type="ARBA" id="ARBA00004141"/>
    </source>
</evidence>
<reference evidence="12 13" key="1">
    <citation type="submission" date="2018-06" db="EMBL/GenBank/DDBJ databases">
        <title>Complete Genomes of Monosporascus.</title>
        <authorList>
            <person name="Robinson A.J."/>
            <person name="Natvig D.O."/>
        </authorList>
    </citation>
    <scope>NUCLEOTIDE SEQUENCE [LARGE SCALE GENOMIC DNA]</scope>
    <source>
        <strain evidence="12 13">CBS 110550</strain>
    </source>
</reference>
<dbReference type="InterPro" id="IPR050369">
    <property type="entry name" value="RBOH/FRE"/>
</dbReference>
<dbReference type="EMBL" id="QJNU01000191">
    <property type="protein sequence ID" value="RYP04876.1"/>
    <property type="molecule type" value="Genomic_DNA"/>
</dbReference>
<keyword evidence="2 8" id="KW-0812">Transmembrane</keyword>
<dbReference type="Pfam" id="PF08030">
    <property type="entry name" value="NAD_binding_6"/>
    <property type="match status" value="1"/>
</dbReference>
<evidence type="ECO:0000256" key="3">
    <source>
        <dbReference type="ARBA" id="ARBA00022982"/>
    </source>
</evidence>
<evidence type="ECO:0000313" key="13">
    <source>
        <dbReference type="Proteomes" id="UP000293360"/>
    </source>
</evidence>
<dbReference type="SFLD" id="SFLDG01168">
    <property type="entry name" value="Ferric_reductase_subgroup_(FRE"/>
    <property type="match status" value="1"/>
</dbReference>
<keyword evidence="3" id="KW-0249">Electron transport</keyword>
<evidence type="ECO:0000256" key="7">
    <source>
        <dbReference type="ARBA" id="ARBA00023136"/>
    </source>
</evidence>
<proteinExistence type="predicted"/>
<dbReference type="InterPro" id="IPR013112">
    <property type="entry name" value="FAD-bd_8"/>
</dbReference>
<evidence type="ECO:0000256" key="4">
    <source>
        <dbReference type="ARBA" id="ARBA00022989"/>
    </source>
</evidence>
<dbReference type="InterPro" id="IPR013130">
    <property type="entry name" value="Fe3_Rdtase_TM_dom"/>
</dbReference>
<dbReference type="SUPFAM" id="SSF52343">
    <property type="entry name" value="Ferredoxin reductase-like, C-terminal NADP-linked domain"/>
    <property type="match status" value="1"/>
</dbReference>
<evidence type="ECO:0000259" key="9">
    <source>
        <dbReference type="Pfam" id="PF01794"/>
    </source>
</evidence>
<dbReference type="SFLD" id="SFLDS00052">
    <property type="entry name" value="Ferric_Reductase_Domain"/>
    <property type="match status" value="1"/>
</dbReference>
<keyword evidence="6" id="KW-0406">Ion transport</keyword>
<dbReference type="Proteomes" id="UP000293360">
    <property type="component" value="Unassembled WGS sequence"/>
</dbReference>
<evidence type="ECO:0000256" key="5">
    <source>
        <dbReference type="ARBA" id="ARBA00023002"/>
    </source>
</evidence>
<keyword evidence="13" id="KW-1185">Reference proteome</keyword>
<evidence type="ECO:0000256" key="6">
    <source>
        <dbReference type="ARBA" id="ARBA00023065"/>
    </source>
</evidence>
<evidence type="ECO:0000256" key="8">
    <source>
        <dbReference type="SAM" id="Phobius"/>
    </source>
</evidence>
<accession>A0A4Q4TDN5</accession>
<dbReference type="STRING" id="155417.A0A4Q4TDN5"/>
<keyword evidence="5" id="KW-0560">Oxidoreductase</keyword>
<feature type="domain" description="Ferric reductase NAD binding" evidence="11">
    <location>
        <begin position="361"/>
        <end position="521"/>
    </location>
</feature>
<feature type="transmembrane region" description="Helical" evidence="8">
    <location>
        <begin position="182"/>
        <end position="199"/>
    </location>
</feature>
<evidence type="ECO:0000259" key="11">
    <source>
        <dbReference type="Pfam" id="PF08030"/>
    </source>
</evidence>
<dbReference type="AlphaFoldDB" id="A0A4Q4TDN5"/>
<protein>
    <recommendedName>
        <fullName evidence="14">FAD-binding FR-type domain-containing protein</fullName>
    </recommendedName>
</protein>
<dbReference type="InterPro" id="IPR013121">
    <property type="entry name" value="Fe_red_NAD-bd_6"/>
</dbReference>
<feature type="transmembrane region" description="Helical" evidence="8">
    <location>
        <begin position="211"/>
        <end position="230"/>
    </location>
</feature>
<evidence type="ECO:0000313" key="12">
    <source>
        <dbReference type="EMBL" id="RYP04876.1"/>
    </source>
</evidence>
<feature type="transmembrane region" description="Helical" evidence="8">
    <location>
        <begin position="79"/>
        <end position="97"/>
    </location>
</feature>
<dbReference type="Pfam" id="PF01794">
    <property type="entry name" value="Ferric_reduct"/>
    <property type="match status" value="1"/>
</dbReference>
<dbReference type="OrthoDB" id="10006946at2759"/>
<evidence type="ECO:0000259" key="10">
    <source>
        <dbReference type="Pfam" id="PF08022"/>
    </source>
</evidence>
<dbReference type="InterPro" id="IPR039261">
    <property type="entry name" value="FNR_nucleotide-bd"/>
</dbReference>
<dbReference type="PANTHER" id="PTHR11972:SF69">
    <property type="entry name" value="FERRIC REDUCTION OXIDASE 6-RELATED"/>
    <property type="match status" value="1"/>
</dbReference>
<feature type="transmembrane region" description="Helical" evidence="8">
    <location>
        <begin position="106"/>
        <end position="125"/>
    </location>
</feature>
<organism evidence="12 13">
    <name type="scientific">Monosporascus ibericus</name>
    <dbReference type="NCBI Taxonomy" id="155417"/>
    <lineage>
        <taxon>Eukaryota</taxon>
        <taxon>Fungi</taxon>
        <taxon>Dikarya</taxon>
        <taxon>Ascomycota</taxon>
        <taxon>Pezizomycotina</taxon>
        <taxon>Sordariomycetes</taxon>
        <taxon>Xylariomycetidae</taxon>
        <taxon>Xylariales</taxon>
        <taxon>Xylariales incertae sedis</taxon>
        <taxon>Monosporascus</taxon>
    </lineage>
</organism>
<comment type="caution">
    <text evidence="12">The sequence shown here is derived from an EMBL/GenBank/DDBJ whole genome shotgun (WGS) entry which is preliminary data.</text>
</comment>
<gene>
    <name evidence="12" type="ORF">DL764_004199</name>
</gene>
<dbReference type="GO" id="GO:0016175">
    <property type="term" value="F:superoxide-generating NAD(P)H oxidase activity"/>
    <property type="evidence" value="ECO:0007669"/>
    <property type="project" value="TreeGrafter"/>
</dbReference>
<feature type="domain" description="Ferric oxidoreductase" evidence="9">
    <location>
        <begin position="110"/>
        <end position="226"/>
    </location>
</feature>
<dbReference type="Pfam" id="PF08022">
    <property type="entry name" value="FAD_binding_8"/>
    <property type="match status" value="1"/>
</dbReference>
<keyword evidence="7 8" id="KW-0472">Membrane</keyword>
<dbReference type="GO" id="GO:0000293">
    <property type="term" value="F:ferric-chelate reductase activity"/>
    <property type="evidence" value="ECO:0007669"/>
    <property type="project" value="TreeGrafter"/>
</dbReference>
<keyword evidence="6" id="KW-0813">Transport</keyword>
<comment type="subcellular location">
    <subcellularLocation>
        <location evidence="1">Membrane</location>
        <topology evidence="1">Multi-pass membrane protein</topology>
    </subcellularLocation>
</comment>
<evidence type="ECO:0008006" key="14">
    <source>
        <dbReference type="Google" id="ProtNLM"/>
    </source>
</evidence>
<dbReference type="PANTHER" id="PTHR11972">
    <property type="entry name" value="NADPH OXIDASE"/>
    <property type="match status" value="1"/>
</dbReference>
<name>A0A4Q4TDN5_9PEZI</name>
<dbReference type="Gene3D" id="3.40.50.80">
    <property type="entry name" value="Nucleotide-binding domain of ferredoxin-NADP reductase (FNR) module"/>
    <property type="match status" value="1"/>
</dbReference>
<dbReference type="CDD" id="cd06186">
    <property type="entry name" value="NOX_Duox_like_FAD_NADP"/>
    <property type="match status" value="1"/>
</dbReference>
<feature type="domain" description="FAD-binding 8" evidence="10">
    <location>
        <begin position="263"/>
        <end position="352"/>
    </location>
</feature>
<evidence type="ECO:0000256" key="2">
    <source>
        <dbReference type="ARBA" id="ARBA00022692"/>
    </source>
</evidence>
<dbReference type="GO" id="GO:0033215">
    <property type="term" value="P:reductive iron assimilation"/>
    <property type="evidence" value="ECO:0007669"/>
    <property type="project" value="TreeGrafter"/>
</dbReference>
<keyword evidence="4 8" id="KW-1133">Transmembrane helix</keyword>